<keyword evidence="2" id="KW-1133">Transmembrane helix</keyword>
<feature type="transmembrane region" description="Helical" evidence="2">
    <location>
        <begin position="302"/>
        <end position="324"/>
    </location>
</feature>
<evidence type="ECO:0000256" key="1">
    <source>
        <dbReference type="SAM" id="MobiDB-lite"/>
    </source>
</evidence>
<keyword evidence="2" id="KW-0812">Transmembrane</keyword>
<sequence length="420" mass="45505">MSSNHLTDRRQREQDPYGGSPMSSDGGSASLHESWVSGQFDLSFPPVQQDHHQQIHVEQFAPNWPLPSVPLAGLSNSRPPIPVPPNNTPMVTPEESLEDVSLDGPSSFASIHQEVQQPQHIIMHEELQGRMQAPIVQSAYLVPPGQLRPSSFEIMGCFTPVRLEHSVGPDNGHAGRPGASRHQGPRYGVSRIPTPYPLVASPAAMLSAGIRRVRVIPNPEVATGGRTVRANQNGTLSISQHNGRSLPERYSTRRLVVLIITAGFTLASFLLLAQSVAVITVFRASGKPVSHGYVVECVLSTIIFLPSITGLVWVLAGGSIVFPYTLRSPFDRRQPAQLKEFELGSMHQLTTANDQDIRSGEVPHQQPPPLPMSRPLRGPVESRELLLQAAVPNATVAASTTQTSIMTELCNAVSAPDSRP</sequence>
<protein>
    <submittedName>
        <fullName evidence="3">Uncharacterized protein</fullName>
    </submittedName>
</protein>
<keyword evidence="4" id="KW-1185">Reference proteome</keyword>
<evidence type="ECO:0000256" key="2">
    <source>
        <dbReference type="SAM" id="Phobius"/>
    </source>
</evidence>
<feature type="transmembrane region" description="Helical" evidence="2">
    <location>
        <begin position="255"/>
        <end position="282"/>
    </location>
</feature>
<name>A0A423VEP4_9PEZI</name>
<evidence type="ECO:0000313" key="3">
    <source>
        <dbReference type="EMBL" id="ROV89465.1"/>
    </source>
</evidence>
<reference evidence="3 4" key="1">
    <citation type="submission" date="2015-09" db="EMBL/GenBank/DDBJ databases">
        <title>Host preference determinants of Valsa canker pathogens revealed by comparative genomics.</title>
        <authorList>
            <person name="Yin Z."/>
            <person name="Huang L."/>
        </authorList>
    </citation>
    <scope>NUCLEOTIDE SEQUENCE [LARGE SCALE GENOMIC DNA]</scope>
    <source>
        <strain evidence="3 4">03-1</strain>
    </source>
</reference>
<feature type="compositionally biased region" description="Basic and acidic residues" evidence="1">
    <location>
        <begin position="1"/>
        <end position="15"/>
    </location>
</feature>
<feature type="region of interest" description="Disordered" evidence="1">
    <location>
        <begin position="168"/>
        <end position="187"/>
    </location>
</feature>
<comment type="caution">
    <text evidence="3">The sequence shown here is derived from an EMBL/GenBank/DDBJ whole genome shotgun (WGS) entry which is preliminary data.</text>
</comment>
<keyword evidence="2" id="KW-0472">Membrane</keyword>
<feature type="region of interest" description="Disordered" evidence="1">
    <location>
        <begin position="1"/>
        <end position="32"/>
    </location>
</feature>
<evidence type="ECO:0000313" key="4">
    <source>
        <dbReference type="Proteomes" id="UP000283895"/>
    </source>
</evidence>
<dbReference type="AlphaFoldDB" id="A0A423VEP4"/>
<proteinExistence type="predicted"/>
<dbReference type="OrthoDB" id="5238272at2759"/>
<dbReference type="Proteomes" id="UP000283895">
    <property type="component" value="Unassembled WGS sequence"/>
</dbReference>
<gene>
    <name evidence="3" type="ORF">VMCG_10222</name>
</gene>
<dbReference type="EMBL" id="LKEA01000070">
    <property type="protein sequence ID" value="ROV89465.1"/>
    <property type="molecule type" value="Genomic_DNA"/>
</dbReference>
<feature type="region of interest" description="Disordered" evidence="1">
    <location>
        <begin position="352"/>
        <end position="377"/>
    </location>
</feature>
<accession>A0A423VEP4</accession>
<organism evidence="3 4">
    <name type="scientific">Cytospora schulzeri</name>
    <dbReference type="NCBI Taxonomy" id="448051"/>
    <lineage>
        <taxon>Eukaryota</taxon>
        <taxon>Fungi</taxon>
        <taxon>Dikarya</taxon>
        <taxon>Ascomycota</taxon>
        <taxon>Pezizomycotina</taxon>
        <taxon>Sordariomycetes</taxon>
        <taxon>Sordariomycetidae</taxon>
        <taxon>Diaporthales</taxon>
        <taxon>Cytosporaceae</taxon>
        <taxon>Cytospora</taxon>
    </lineage>
</organism>